<evidence type="ECO:0000313" key="8">
    <source>
        <dbReference type="Proteomes" id="UP000319731"/>
    </source>
</evidence>
<proteinExistence type="inferred from homology"/>
<feature type="domain" description="AMP-dependent synthetase/ligase" evidence="5">
    <location>
        <begin position="139"/>
        <end position="521"/>
    </location>
</feature>
<dbReference type="Pfam" id="PF16177">
    <property type="entry name" value="ACAS_N"/>
    <property type="match status" value="1"/>
</dbReference>
<dbReference type="GO" id="GO:0005524">
    <property type="term" value="F:ATP binding"/>
    <property type="evidence" value="ECO:0007669"/>
    <property type="project" value="UniProtKB-KW"/>
</dbReference>
<dbReference type="Pfam" id="PF00501">
    <property type="entry name" value="AMP-binding"/>
    <property type="match status" value="1"/>
</dbReference>
<dbReference type="RefSeq" id="XP_031027248.1">
    <property type="nucleotide sequence ID" value="XM_031166724.1"/>
</dbReference>
<comment type="caution">
    <text evidence="7">The sequence shown here is derived from an EMBL/GenBank/DDBJ whole genome shotgun (WGS) entry which is preliminary data.</text>
</comment>
<keyword evidence="4" id="KW-0067">ATP-binding</keyword>
<dbReference type="GeneID" id="42002021"/>
<evidence type="ECO:0000313" key="7">
    <source>
        <dbReference type="EMBL" id="TPX37178.1"/>
    </source>
</evidence>
<keyword evidence="8" id="KW-1185">Reference proteome</keyword>
<dbReference type="NCBIfam" id="TIGR01217">
    <property type="entry name" value="ac_ac_CoA_syn"/>
    <property type="match status" value="1"/>
</dbReference>
<evidence type="ECO:0008006" key="9">
    <source>
        <dbReference type="Google" id="ProtNLM"/>
    </source>
</evidence>
<dbReference type="InterPro" id="IPR042099">
    <property type="entry name" value="ANL_N_sf"/>
</dbReference>
<keyword evidence="3" id="KW-0547">Nucleotide-binding</keyword>
<dbReference type="InterPro" id="IPR000873">
    <property type="entry name" value="AMP-dep_synth/lig_dom"/>
</dbReference>
<reference evidence="7 8" key="1">
    <citation type="journal article" date="2019" name="Sci. Rep.">
        <title>Comparative genomics of chytrid fungi reveal insights into the obligate biotrophic and pathogenic lifestyle of Synchytrium endobioticum.</title>
        <authorList>
            <person name="van de Vossenberg B.T.L.H."/>
            <person name="Warris S."/>
            <person name="Nguyen H.D.T."/>
            <person name="van Gent-Pelzer M.P.E."/>
            <person name="Joly D.L."/>
            <person name="van de Geest H.C."/>
            <person name="Bonants P.J.M."/>
            <person name="Smith D.S."/>
            <person name="Levesque C.A."/>
            <person name="van der Lee T.A.J."/>
        </authorList>
    </citation>
    <scope>NUCLEOTIDE SEQUENCE [LARGE SCALE GENOMIC DNA]</scope>
    <source>
        <strain evidence="7 8">JEL517</strain>
    </source>
</reference>
<dbReference type="GO" id="GO:0006629">
    <property type="term" value="P:lipid metabolic process"/>
    <property type="evidence" value="ECO:0007669"/>
    <property type="project" value="InterPro"/>
</dbReference>
<dbReference type="Proteomes" id="UP000319731">
    <property type="component" value="Unassembled WGS sequence"/>
</dbReference>
<dbReference type="STRING" id="1806994.A0A507CCV8"/>
<dbReference type="PANTHER" id="PTHR42921:SF1">
    <property type="entry name" value="ACETOACETYL-COA SYNTHETASE"/>
    <property type="match status" value="1"/>
</dbReference>
<dbReference type="InterPro" id="IPR032387">
    <property type="entry name" value="ACAS_N"/>
</dbReference>
<gene>
    <name evidence="7" type="ORF">SmJEL517_g00795</name>
</gene>
<dbReference type="InterPro" id="IPR005914">
    <property type="entry name" value="Acac_CoA_synth"/>
</dbReference>
<sequence length="1493" mass="165336">MTVPYTELNGSSVVSLGSGDSNQSSLQKKNLLLNIATATQGNKGDYRVLWTPNDNKPPTNMQRFRAFVETRHKTTLKSYADLRKWSIDNVELFWKDVWDFVEIRYLTPPTTILEPGKTMDQIPEWFQGATLNYAENLLRNRDDRPALISTGERLNRVTITHAQLYTSVRNVSLALRRANIQVGDRIAAYLPNSHHAVICMLACATVGAVWCSVSPELGSKGTLDRLSQVQPKMLFCVEFVVENGVTYVQSERLVEIVAGLPSLQQVIIVPCDIVRPENTVTIDKSIALASFLKIVTSTPSIKEDFRFEYLPFSHPVIISFSSGVSGKIRCVVHSAGGMLLQHRKEHCIHGSVSKSDVMLYYASTSKMAWYWQVAALAEGATVILFEGSPLRPDAGVLFKLVEAYRITKLGITAQYLRSIREANISPSSSYNLSSLDAIYSSGSPLQADEFTYIYNSISSTAMVSSIVGSSETCSLFGAHNTDLPVVKGQVQCRALGVAIEVWDEYGNSVVDMPGELVCTKPTPCMPTKLWNDPDGQLYHEYFRQIHGRSVWVFGDEAILDSVVEGLIMIGPSDGSLNQNGLRFGPSELYSIMNDFTEEVADSIAVGYKPQPGLVEASKVVMFIRMRPNQQFSATLASRIKICIRDQLTIAHVPAVIMPVQEIPYTQPGQRAEILVTKILAGEHFSESTPISNPESLDFFFELSLPATANPCISALPIPLDNTLALEISETATTLTNRPDLNGLDFPFVDAGFDSLTILRLKFYLRERKNFLADADHLLKDGTSPVSVAAEAKLAASEKDSVRGRRARKGLPLPIPPSPVGSVPGTTLVGETTTSDVDGVIIAPSTPSGVSKDMETRSAMSPAHLTWKAQSTYDLPDAARRYAGALIPRTCYWIPGLAGYVRQRVNFESNVALLEKVFVKVDGKPAWVEGGRLKAALIRLMELHPALRTSINYKAADTLSPKLARAIMPITKQAELNSPEASFELIKTNADKIRDIDSVHKLVKRTLSRGEKMVVAVWSSNINYVIVGFSQTVCDMETRRLYKSHLVKLYEDGDRKDIIQHKLLDYNLINTTASSRLDKLPKDHEVTQAALGLIQNGAGASRFSIDILVPKSIESDSVMAALTVAILEFVRPAMVNDFATYMGFSSVINVAKEGYSGNGLVDTYQVVNLPDTLTFEKCIAAFKERRTYLVSDNLDTPKRYKNHVFFSFRVHSSPYPETRVRSIRGGDNNGGAKWMPFMGAVVVYIDIWPDEERMTVSVMVRKGLKKGVARTLGGKCQDLLWEHPALRTSINYKAADTLSPKLARAIMPITKQAKLNPPEASFKLIKTNADKIRDIDSVHKLVKRTLSRGEKMVVAVWSSNINYVIVGFSQTVCDMETRRLYKSNLVKLYEDGDRKDIIQHKLQQPHSNNRIITSHKLPKDHEVTQAAHGLIQYGAGASRFSTEILVPRSIESDSVYVMAALNVAILEFVQPTLANYVATYMGFASFIVLKDGHR</sequence>
<evidence type="ECO:0000256" key="2">
    <source>
        <dbReference type="ARBA" id="ARBA00022598"/>
    </source>
</evidence>
<accession>A0A507CCV8</accession>
<evidence type="ECO:0000259" key="6">
    <source>
        <dbReference type="Pfam" id="PF16177"/>
    </source>
</evidence>
<dbReference type="OrthoDB" id="10253869at2759"/>
<evidence type="ECO:0000259" key="5">
    <source>
        <dbReference type="Pfam" id="PF00501"/>
    </source>
</evidence>
<dbReference type="Gene3D" id="3.40.50.12780">
    <property type="entry name" value="N-terminal domain of ligase-like"/>
    <property type="match status" value="1"/>
</dbReference>
<dbReference type="GO" id="GO:0030729">
    <property type="term" value="F:acetoacetate-CoA ligase activity"/>
    <property type="evidence" value="ECO:0007669"/>
    <property type="project" value="InterPro"/>
</dbReference>
<feature type="domain" description="Acetyl-coenzyme A synthetase N-terminal" evidence="6">
    <location>
        <begin position="79"/>
        <end position="136"/>
    </location>
</feature>
<dbReference type="Gene3D" id="3.30.300.30">
    <property type="match status" value="1"/>
</dbReference>
<dbReference type="InterPro" id="IPR045851">
    <property type="entry name" value="AMP-bd_C_sf"/>
</dbReference>
<keyword evidence="2" id="KW-0436">Ligase</keyword>
<dbReference type="EMBL" id="QEAO01000003">
    <property type="protein sequence ID" value="TPX37178.1"/>
    <property type="molecule type" value="Genomic_DNA"/>
</dbReference>
<name>A0A507CCV8_9FUNG</name>
<dbReference type="SUPFAM" id="SSF56801">
    <property type="entry name" value="Acetyl-CoA synthetase-like"/>
    <property type="match status" value="1"/>
</dbReference>
<protein>
    <recommendedName>
        <fullName evidence="9">Carrier domain-containing protein</fullName>
    </recommendedName>
</protein>
<evidence type="ECO:0000256" key="1">
    <source>
        <dbReference type="ARBA" id="ARBA00006432"/>
    </source>
</evidence>
<comment type="similarity">
    <text evidence="1">Belongs to the ATP-dependent AMP-binding enzyme family.</text>
</comment>
<organism evidence="7 8">
    <name type="scientific">Synchytrium microbalum</name>
    <dbReference type="NCBI Taxonomy" id="1806994"/>
    <lineage>
        <taxon>Eukaryota</taxon>
        <taxon>Fungi</taxon>
        <taxon>Fungi incertae sedis</taxon>
        <taxon>Chytridiomycota</taxon>
        <taxon>Chytridiomycota incertae sedis</taxon>
        <taxon>Chytridiomycetes</taxon>
        <taxon>Synchytriales</taxon>
        <taxon>Synchytriaceae</taxon>
        <taxon>Synchytrium</taxon>
    </lineage>
</organism>
<dbReference type="PANTHER" id="PTHR42921">
    <property type="entry name" value="ACETOACETYL-COA SYNTHETASE"/>
    <property type="match status" value="1"/>
</dbReference>
<evidence type="ECO:0000256" key="4">
    <source>
        <dbReference type="ARBA" id="ARBA00022840"/>
    </source>
</evidence>
<evidence type="ECO:0000256" key="3">
    <source>
        <dbReference type="ARBA" id="ARBA00022741"/>
    </source>
</evidence>